<protein>
    <recommendedName>
        <fullName evidence="5">PE-PGRS family protein</fullName>
    </recommendedName>
</protein>
<feature type="chain" id="PRO_5043148696" description="PE-PGRS family protein" evidence="2">
    <location>
        <begin position="32"/>
        <end position="508"/>
    </location>
</feature>
<organism evidence="3 4">
    <name type="scientific">Mycolicibacterium diernhoferi</name>
    <dbReference type="NCBI Taxonomy" id="1801"/>
    <lineage>
        <taxon>Bacteria</taxon>
        <taxon>Bacillati</taxon>
        <taxon>Actinomycetota</taxon>
        <taxon>Actinomycetes</taxon>
        <taxon>Mycobacteriales</taxon>
        <taxon>Mycobacteriaceae</taxon>
        <taxon>Mycolicibacterium</taxon>
    </lineage>
</organism>
<dbReference type="EMBL" id="MIJD01000045">
    <property type="protein sequence ID" value="OPE55142.1"/>
    <property type="molecule type" value="Genomic_DNA"/>
</dbReference>
<sequence length="508" mass="50966">MRDVPSRGAAASHRVKFMVAGVAVASAGALAVNPVVATPAMPTLTDIRSAAAVELSAFENPLEVLAATISKTVGLTAGLGGDVIQASGQVLRGLGNPALHAEFAAFVRSTLSNPLVIAGEVVRAPFEYGGRLLAAVQDLVGANLAALAHLPGVLQKSLTFVSQGRFLEAYGEINTWFLVDVLGDGRATLLDAFAIPGDFADAIGAHALARVFDSVLNRNTVGNLGRALLGPLVTAIIQTTEILDATRGALASGDLAGVASALLNAPAKIANAFINGYVPEFTVDPQWPPQVFPGLLSERGTLDFFLVQIPKAIAAALAPPAPAVAPLALAADEVTVPSVTSTSFGSDNNAVTLAVVGDEDESTADDADVVAEVPAEDTAAEVPAEDVVVEAPATEDGDTGAVDEDTAGDTADEDTADDDTADDAFAGEDGDFDDAKTEPRKIRGDKTAGNGAGSDADTDSGDADSDDGAAKPGKTRSATSGSDSADSTAGAGSSDSGSTGGDSSGDSD</sequence>
<evidence type="ECO:0000313" key="3">
    <source>
        <dbReference type="EMBL" id="OPE55142.1"/>
    </source>
</evidence>
<evidence type="ECO:0000256" key="1">
    <source>
        <dbReference type="SAM" id="MobiDB-lite"/>
    </source>
</evidence>
<reference evidence="3 4" key="1">
    <citation type="submission" date="2016-09" db="EMBL/GenBank/DDBJ databases">
        <title>genome sequences of unsequenced Mycobacteria.</title>
        <authorList>
            <person name="Greninger A.L."/>
            <person name="Jerome K.R."/>
            <person name="Mcnair B."/>
            <person name="Wallis C."/>
            <person name="Fang F."/>
        </authorList>
    </citation>
    <scope>NUCLEOTIDE SEQUENCE [LARGE SCALE GENOMIC DNA]</scope>
    <source>
        <strain evidence="3 4">BM1</strain>
    </source>
</reference>
<comment type="caution">
    <text evidence="3">The sequence shown here is derived from an EMBL/GenBank/DDBJ whole genome shotgun (WGS) entry which is preliminary data.</text>
</comment>
<feature type="region of interest" description="Disordered" evidence="1">
    <location>
        <begin position="375"/>
        <end position="508"/>
    </location>
</feature>
<feature type="compositionally biased region" description="Gly residues" evidence="1">
    <location>
        <begin position="498"/>
        <end position="508"/>
    </location>
</feature>
<keyword evidence="2" id="KW-0732">Signal</keyword>
<evidence type="ECO:0008006" key="5">
    <source>
        <dbReference type="Google" id="ProtNLM"/>
    </source>
</evidence>
<feature type="compositionally biased region" description="Acidic residues" evidence="1">
    <location>
        <begin position="375"/>
        <end position="432"/>
    </location>
</feature>
<evidence type="ECO:0000313" key="4">
    <source>
        <dbReference type="Proteomes" id="UP000191039"/>
    </source>
</evidence>
<dbReference type="Proteomes" id="UP000191039">
    <property type="component" value="Unassembled WGS sequence"/>
</dbReference>
<feature type="compositionally biased region" description="Acidic residues" evidence="1">
    <location>
        <begin position="456"/>
        <end position="467"/>
    </location>
</feature>
<evidence type="ECO:0000256" key="2">
    <source>
        <dbReference type="SAM" id="SignalP"/>
    </source>
</evidence>
<feature type="compositionally biased region" description="Low complexity" evidence="1">
    <location>
        <begin position="477"/>
        <end position="497"/>
    </location>
</feature>
<accession>A0A1Q4H9X1</accession>
<feature type="compositionally biased region" description="Basic and acidic residues" evidence="1">
    <location>
        <begin position="433"/>
        <end position="446"/>
    </location>
</feature>
<dbReference type="AlphaFoldDB" id="A0A1Q4H9X1"/>
<proteinExistence type="predicted"/>
<name>A0A1Q4H9X1_9MYCO</name>
<feature type="signal peptide" evidence="2">
    <location>
        <begin position="1"/>
        <end position="31"/>
    </location>
</feature>
<dbReference type="STRING" id="1801.BRW64_19425"/>
<gene>
    <name evidence="3" type="ORF">BV510_06585</name>
</gene>